<dbReference type="Proteomes" id="UP000466794">
    <property type="component" value="Unassembled WGS sequence"/>
</dbReference>
<feature type="region of interest" description="Disordered" evidence="2">
    <location>
        <begin position="1"/>
        <end position="70"/>
    </location>
</feature>
<feature type="compositionally biased region" description="Basic and acidic residues" evidence="2">
    <location>
        <begin position="33"/>
        <end position="46"/>
    </location>
</feature>
<evidence type="ECO:0000256" key="2">
    <source>
        <dbReference type="SAM" id="MobiDB-lite"/>
    </source>
</evidence>
<evidence type="ECO:0000256" key="1">
    <source>
        <dbReference type="ARBA" id="ARBA00007120"/>
    </source>
</evidence>
<dbReference type="InterPro" id="IPR036610">
    <property type="entry name" value="PEBP-like_sf"/>
</dbReference>
<dbReference type="Pfam" id="PF01161">
    <property type="entry name" value="PBP"/>
    <property type="match status" value="1"/>
</dbReference>
<keyword evidence="4" id="KW-1185">Reference proteome</keyword>
<dbReference type="InterPro" id="IPR005247">
    <property type="entry name" value="YbhB_YbcL/LppC-like"/>
</dbReference>
<evidence type="ECO:0000313" key="4">
    <source>
        <dbReference type="Proteomes" id="UP000466794"/>
    </source>
</evidence>
<protein>
    <submittedName>
        <fullName evidence="3">YbhB/YbcL family Raf kinase inhibitor-like protein</fullName>
    </submittedName>
</protein>
<dbReference type="InterPro" id="IPR008914">
    <property type="entry name" value="PEBP"/>
</dbReference>
<organism evidence="3 4">
    <name type="scientific">Nocardia terrae</name>
    <dbReference type="NCBI Taxonomy" id="2675851"/>
    <lineage>
        <taxon>Bacteria</taxon>
        <taxon>Bacillati</taxon>
        <taxon>Actinomycetota</taxon>
        <taxon>Actinomycetes</taxon>
        <taxon>Mycobacteriales</taxon>
        <taxon>Nocardiaceae</taxon>
        <taxon>Nocardia</taxon>
    </lineage>
</organism>
<gene>
    <name evidence="3" type="ORF">GPX89_00385</name>
</gene>
<name>A0A7K1UMZ1_9NOCA</name>
<dbReference type="AlphaFoldDB" id="A0A7K1UMZ1"/>
<dbReference type="NCBIfam" id="TIGR00481">
    <property type="entry name" value="YbhB/YbcL family Raf kinase inhibitor-like protein"/>
    <property type="match status" value="1"/>
</dbReference>
<comment type="similarity">
    <text evidence="1">Belongs to the UPF0098 family.</text>
</comment>
<proteinExistence type="inferred from homology"/>
<reference evidence="3 4" key="1">
    <citation type="submission" date="2019-12" db="EMBL/GenBank/DDBJ databases">
        <title>Nocardia sp. nov. ET3-3 isolated from soil.</title>
        <authorList>
            <person name="Kanchanasin P."/>
            <person name="Tanasupawat S."/>
            <person name="Yuki M."/>
            <person name="Kudo T."/>
        </authorList>
    </citation>
    <scope>NUCLEOTIDE SEQUENCE [LARGE SCALE GENOMIC DNA]</scope>
    <source>
        <strain evidence="3 4">ET3-3</strain>
    </source>
</reference>
<dbReference type="PANTHER" id="PTHR30289:SF1">
    <property type="entry name" value="PEBP (PHOSPHATIDYLETHANOLAMINE-BINDING PROTEIN) FAMILY PROTEIN"/>
    <property type="match status" value="1"/>
</dbReference>
<sequence length="187" mass="19058">MAAGTTACGSSNDHSASTTSAGTPTVRSGIPDSAKKFDVSSPDLKDGQPVPQAQWANSNGCTGGNQAPRVQWSGAPADAKSFAVTMFDVDAPTGSGLWHWLSWDIPASATDLAAAPGAVAGTNDLGMTGYLGPCPPTGDGLHHYWITVLALDTPSLGLPANTPPALAAFALNHRIIGYARMTVTAQQ</sequence>
<dbReference type="PANTHER" id="PTHR30289">
    <property type="entry name" value="UNCHARACTERIZED PROTEIN YBCL-RELATED"/>
    <property type="match status" value="1"/>
</dbReference>
<dbReference type="SUPFAM" id="SSF49777">
    <property type="entry name" value="PEBP-like"/>
    <property type="match status" value="1"/>
</dbReference>
<dbReference type="CDD" id="cd00865">
    <property type="entry name" value="PEBP_bact_arch"/>
    <property type="match status" value="1"/>
</dbReference>
<evidence type="ECO:0000313" key="3">
    <source>
        <dbReference type="EMBL" id="MVU75700.1"/>
    </source>
</evidence>
<dbReference type="Gene3D" id="3.90.280.10">
    <property type="entry name" value="PEBP-like"/>
    <property type="match status" value="1"/>
</dbReference>
<feature type="compositionally biased region" description="Polar residues" evidence="2">
    <location>
        <begin position="7"/>
        <end position="26"/>
    </location>
</feature>
<comment type="caution">
    <text evidence="3">The sequence shown here is derived from an EMBL/GenBank/DDBJ whole genome shotgun (WGS) entry which is preliminary data.</text>
</comment>
<dbReference type="EMBL" id="WRPP01000001">
    <property type="protein sequence ID" value="MVU75700.1"/>
    <property type="molecule type" value="Genomic_DNA"/>
</dbReference>
<accession>A0A7K1UMZ1</accession>